<feature type="transmembrane region" description="Helical" evidence="1">
    <location>
        <begin position="620"/>
        <end position="645"/>
    </location>
</feature>
<dbReference type="EMBL" id="JACPSX010000174">
    <property type="protein sequence ID" value="MBI3015202.1"/>
    <property type="molecule type" value="Genomic_DNA"/>
</dbReference>
<dbReference type="SUPFAM" id="SSF53335">
    <property type="entry name" value="S-adenosyl-L-methionine-dependent methyltransferases"/>
    <property type="match status" value="1"/>
</dbReference>
<gene>
    <name evidence="2" type="ORF">HYY65_09125</name>
</gene>
<dbReference type="AlphaFoldDB" id="A0A932M0U5"/>
<accession>A0A932M0U5</accession>
<keyword evidence="1" id="KW-0812">Transmembrane</keyword>
<keyword evidence="1" id="KW-0472">Membrane</keyword>
<protein>
    <recommendedName>
        <fullName evidence="4">PABS domain-containing protein</fullName>
    </recommendedName>
</protein>
<feature type="non-terminal residue" evidence="2">
    <location>
        <position position="746"/>
    </location>
</feature>
<feature type="transmembrane region" description="Helical" evidence="1">
    <location>
        <begin position="592"/>
        <end position="614"/>
    </location>
</feature>
<evidence type="ECO:0000313" key="2">
    <source>
        <dbReference type="EMBL" id="MBI3015202.1"/>
    </source>
</evidence>
<feature type="transmembrane region" description="Helical" evidence="1">
    <location>
        <begin position="20"/>
        <end position="43"/>
    </location>
</feature>
<dbReference type="Gene3D" id="3.40.50.150">
    <property type="entry name" value="Vaccinia Virus protein VP39"/>
    <property type="match status" value="1"/>
</dbReference>
<dbReference type="Proteomes" id="UP000741360">
    <property type="component" value="Unassembled WGS sequence"/>
</dbReference>
<feature type="transmembrane region" description="Helical" evidence="1">
    <location>
        <begin position="91"/>
        <end position="109"/>
    </location>
</feature>
<feature type="transmembrane region" description="Helical" evidence="1">
    <location>
        <begin position="172"/>
        <end position="191"/>
    </location>
</feature>
<sequence>MLPSEHAQPSIRSQALRFPLYLLCVFVIGLSVLSYEIILTRFFSALFSYHFVFVAVSLAVLGLGLGGLLAARLPKPRGAAPLVYGVLQGRAAFFLGLSLVVVLVLFAYFPWMRRVWFLSLIALPPFGAAGYSLALTMRLFSSESSRVYWADLSGGALGTLLVVVGLQKWGPVVTLLLLVALITLISGLCFLQARSWKWLGAVASLFLALLPLWELSTPGGPVDLRLNRRQGSGNQLSRLFQNPAPGTTLVSSEWNAFARTDVVEIWEDGRRARFLFTDGGGASRIPQFPRDLLERSWVEEDPGLFPFLAAAPRKVLVIGAGGGRDVLLSLRGGAEEITAVDVNPEALRAVRRYAGDLARLKNVRWVVDEGRGFLQRSKERYDLIYLPLVYTDRPEAISYSLVENYIFTREAFREYLNHLTERGLLVIRAHDFNDFTRAALTALEALEGRSGNDSRAMRHLIGVHRSEGFLLDPQAMSYPLLLVRNTPYQPQESSRILKIALGAGLYPIFIPELVARSPFSALAAGGETPQQFSRRFPQNLSPTWDDRPFFYQTNRFPPRPLLLLLLFVSAVLLALLFVYLRRGEDFPVRRPLKAAALYFSALGVGYMLIEVALLQRFIQILGFPTLTFSVLLFVLLLSGGVGSWCSRLIPVERGTRFILVLGFLLLVASFLFFRTLPSLVSWAASQELWARSLVSMGVLFPLGFVLGIPFPLGVRLLEDRGLASEIPWMWGLNGVASVLGSVAAVA</sequence>
<name>A0A932M0U5_UNCTE</name>
<feature type="transmembrane region" description="Helical" evidence="1">
    <location>
        <begin position="726"/>
        <end position="745"/>
    </location>
</feature>
<feature type="transmembrane region" description="Helical" evidence="1">
    <location>
        <begin position="688"/>
        <end position="714"/>
    </location>
</feature>
<reference evidence="2" key="1">
    <citation type="submission" date="2020-07" db="EMBL/GenBank/DDBJ databases">
        <title>Huge and variable diversity of episymbiotic CPR bacteria and DPANN archaea in groundwater ecosystems.</title>
        <authorList>
            <person name="He C.Y."/>
            <person name="Keren R."/>
            <person name="Whittaker M."/>
            <person name="Farag I.F."/>
            <person name="Doudna J."/>
            <person name="Cate J.H.D."/>
            <person name="Banfield J.F."/>
        </authorList>
    </citation>
    <scope>NUCLEOTIDE SEQUENCE</scope>
    <source>
        <strain evidence="2">NC_groundwater_717_Ag_S-0.2um_59_8</strain>
    </source>
</reference>
<comment type="caution">
    <text evidence="2">The sequence shown here is derived from an EMBL/GenBank/DDBJ whole genome shotgun (WGS) entry which is preliminary data.</text>
</comment>
<organism evidence="2 3">
    <name type="scientific">Tectimicrobiota bacterium</name>
    <dbReference type="NCBI Taxonomy" id="2528274"/>
    <lineage>
        <taxon>Bacteria</taxon>
        <taxon>Pseudomonadati</taxon>
        <taxon>Nitrospinota/Tectimicrobiota group</taxon>
        <taxon>Candidatus Tectimicrobiota</taxon>
    </lineage>
</organism>
<evidence type="ECO:0000256" key="1">
    <source>
        <dbReference type="SAM" id="Phobius"/>
    </source>
</evidence>
<feature type="transmembrane region" description="Helical" evidence="1">
    <location>
        <begin position="49"/>
        <end position="71"/>
    </location>
</feature>
<keyword evidence="1" id="KW-1133">Transmembrane helix</keyword>
<proteinExistence type="predicted"/>
<dbReference type="CDD" id="cd02440">
    <property type="entry name" value="AdoMet_MTases"/>
    <property type="match status" value="1"/>
</dbReference>
<evidence type="ECO:0000313" key="3">
    <source>
        <dbReference type="Proteomes" id="UP000741360"/>
    </source>
</evidence>
<feature type="transmembrane region" description="Helical" evidence="1">
    <location>
        <begin position="198"/>
        <end position="216"/>
    </location>
</feature>
<feature type="transmembrane region" description="Helical" evidence="1">
    <location>
        <begin position="561"/>
        <end position="580"/>
    </location>
</feature>
<feature type="transmembrane region" description="Helical" evidence="1">
    <location>
        <begin position="115"/>
        <end position="135"/>
    </location>
</feature>
<dbReference type="Pfam" id="PF01564">
    <property type="entry name" value="Spermine_synth"/>
    <property type="match status" value="1"/>
</dbReference>
<evidence type="ECO:0008006" key="4">
    <source>
        <dbReference type="Google" id="ProtNLM"/>
    </source>
</evidence>
<dbReference type="InterPro" id="IPR029063">
    <property type="entry name" value="SAM-dependent_MTases_sf"/>
</dbReference>
<feature type="transmembrane region" description="Helical" evidence="1">
    <location>
        <begin position="657"/>
        <end position="676"/>
    </location>
</feature>